<evidence type="ECO:0000259" key="6">
    <source>
        <dbReference type="PROSITE" id="PS51880"/>
    </source>
</evidence>
<sequence>MSLKCGIVGLPNVGKSTLFNALTAAGIEAQNFPFCTIEPNQGIVPVPDERLDKISAIVKPESTIPTTTEFVDIAGLVKGASKGEGLGNQFLSHIREMQAIIHVIRCFDDSKVAHVHDSIDPIVDLEIVETELLLADLETVTNAKNKMERTAKSGDKDSKVYFEKITQLEEELNKGIQVRDTLCFKENKALFKELQLITMKPCMYLANISEEYKHSNNLEKLKGYAASKSTKVLPLCNQIEAEVAELDAAEGLSILKEMGMEEPGLNKLIRASYEMLELQTFFTAGPKEVRAWTIKRGTLAPEAAGEIHTDFKKGFIRAETISYDDFIKYQGESGAKAAGKIRSEGSDYIVQDGDIVLFRFNI</sequence>
<protein>
    <recommendedName>
        <fullName evidence="8">OBG-type G domain-containing protein</fullName>
    </recommendedName>
</protein>
<dbReference type="HAMAP" id="MF_00944">
    <property type="entry name" value="YchF_OLA1_ATPase"/>
    <property type="match status" value="1"/>
</dbReference>
<reference evidence="7" key="1">
    <citation type="submission" date="2018-05" db="EMBL/GenBank/DDBJ databases">
        <authorList>
            <person name="Lanie J.A."/>
            <person name="Ng W.-L."/>
            <person name="Kazmierczak K.M."/>
            <person name="Andrzejewski T.M."/>
            <person name="Davidsen T.M."/>
            <person name="Wayne K.J."/>
            <person name="Tettelin H."/>
            <person name="Glass J.I."/>
            <person name="Rusch D."/>
            <person name="Podicherti R."/>
            <person name="Tsui H.-C.T."/>
            <person name="Winkler M.E."/>
        </authorList>
    </citation>
    <scope>NUCLEOTIDE SEQUENCE</scope>
</reference>
<dbReference type="SUPFAM" id="SSF81271">
    <property type="entry name" value="TGS-like"/>
    <property type="match status" value="1"/>
</dbReference>
<dbReference type="InterPro" id="IPR013029">
    <property type="entry name" value="YchF_C"/>
</dbReference>
<dbReference type="Pfam" id="PF06071">
    <property type="entry name" value="YchF-GTPase_C"/>
    <property type="match status" value="1"/>
</dbReference>
<keyword evidence="3" id="KW-0547">Nucleotide-binding</keyword>
<dbReference type="GO" id="GO:0005524">
    <property type="term" value="F:ATP binding"/>
    <property type="evidence" value="ECO:0007669"/>
    <property type="project" value="UniProtKB-KW"/>
</dbReference>
<dbReference type="EMBL" id="UINC01021188">
    <property type="protein sequence ID" value="SVA88212.1"/>
    <property type="molecule type" value="Genomic_DNA"/>
</dbReference>
<accession>A0A381ZHA3</accession>
<comment type="cofactor">
    <cofactor evidence="1">
        <name>Mg(2+)</name>
        <dbReference type="ChEBI" id="CHEBI:18420"/>
    </cofactor>
</comment>
<dbReference type="AlphaFoldDB" id="A0A381ZHA3"/>
<dbReference type="FunFam" id="1.10.150.300:FF:000001">
    <property type="entry name" value="Ribosome-binding ATPase YchF"/>
    <property type="match status" value="1"/>
</dbReference>
<dbReference type="InterPro" id="IPR031167">
    <property type="entry name" value="G_OBG"/>
</dbReference>
<dbReference type="Gene3D" id="3.10.20.30">
    <property type="match status" value="1"/>
</dbReference>
<gene>
    <name evidence="7" type="ORF">METZ01_LOCUS141066</name>
</gene>
<dbReference type="PANTHER" id="PTHR23305:SF18">
    <property type="entry name" value="OBG-TYPE G DOMAIN-CONTAINING PROTEIN"/>
    <property type="match status" value="1"/>
</dbReference>
<feature type="domain" description="OBG-type G" evidence="5">
    <location>
        <begin position="3"/>
        <end position="255"/>
    </location>
</feature>
<dbReference type="CDD" id="cd01900">
    <property type="entry name" value="YchF"/>
    <property type="match status" value="1"/>
</dbReference>
<evidence type="ECO:0000256" key="2">
    <source>
        <dbReference type="ARBA" id="ARBA00022723"/>
    </source>
</evidence>
<dbReference type="InterPro" id="IPR012675">
    <property type="entry name" value="Beta-grasp_dom_sf"/>
</dbReference>
<dbReference type="InterPro" id="IPR023192">
    <property type="entry name" value="TGS-like_dom_sf"/>
</dbReference>
<dbReference type="InterPro" id="IPR012676">
    <property type="entry name" value="TGS-like"/>
</dbReference>
<dbReference type="Gene3D" id="3.40.50.300">
    <property type="entry name" value="P-loop containing nucleotide triphosphate hydrolases"/>
    <property type="match status" value="1"/>
</dbReference>
<dbReference type="GO" id="GO:0016887">
    <property type="term" value="F:ATP hydrolysis activity"/>
    <property type="evidence" value="ECO:0007669"/>
    <property type="project" value="InterPro"/>
</dbReference>
<organism evidence="7">
    <name type="scientific">marine metagenome</name>
    <dbReference type="NCBI Taxonomy" id="408172"/>
    <lineage>
        <taxon>unclassified sequences</taxon>
        <taxon>metagenomes</taxon>
        <taxon>ecological metagenomes</taxon>
    </lineage>
</organism>
<keyword evidence="2" id="KW-0479">Metal-binding</keyword>
<dbReference type="GO" id="GO:0005525">
    <property type="term" value="F:GTP binding"/>
    <property type="evidence" value="ECO:0007669"/>
    <property type="project" value="InterPro"/>
</dbReference>
<dbReference type="CDD" id="cd04867">
    <property type="entry name" value="TGS_YchF_OLA1"/>
    <property type="match status" value="1"/>
</dbReference>
<dbReference type="NCBIfam" id="TIGR00092">
    <property type="entry name" value="redox-regulated ATPase YchF"/>
    <property type="match status" value="1"/>
</dbReference>
<dbReference type="PROSITE" id="PS51710">
    <property type="entry name" value="G_OBG"/>
    <property type="match status" value="1"/>
</dbReference>
<dbReference type="Gene3D" id="1.10.150.300">
    <property type="entry name" value="TGS-like domain"/>
    <property type="match status" value="1"/>
</dbReference>
<evidence type="ECO:0000313" key="7">
    <source>
        <dbReference type="EMBL" id="SVA88212.1"/>
    </source>
</evidence>
<dbReference type="GO" id="GO:0046872">
    <property type="term" value="F:metal ion binding"/>
    <property type="evidence" value="ECO:0007669"/>
    <property type="project" value="UniProtKB-KW"/>
</dbReference>
<keyword evidence="4" id="KW-0067">ATP-binding</keyword>
<dbReference type="SUPFAM" id="SSF52540">
    <property type="entry name" value="P-loop containing nucleoside triphosphate hydrolases"/>
    <property type="match status" value="1"/>
</dbReference>
<dbReference type="InterPro" id="IPR027417">
    <property type="entry name" value="P-loop_NTPase"/>
</dbReference>
<dbReference type="PROSITE" id="PS51880">
    <property type="entry name" value="TGS"/>
    <property type="match status" value="1"/>
</dbReference>
<evidence type="ECO:0000256" key="1">
    <source>
        <dbReference type="ARBA" id="ARBA00001946"/>
    </source>
</evidence>
<dbReference type="PRINTS" id="PR00326">
    <property type="entry name" value="GTP1OBG"/>
</dbReference>
<dbReference type="InterPro" id="IPR004095">
    <property type="entry name" value="TGS"/>
</dbReference>
<dbReference type="PANTHER" id="PTHR23305">
    <property type="entry name" value="OBG GTPASE FAMILY"/>
    <property type="match status" value="1"/>
</dbReference>
<dbReference type="InterPro" id="IPR006073">
    <property type="entry name" value="GTP-bd"/>
</dbReference>
<dbReference type="InterPro" id="IPR004396">
    <property type="entry name" value="ATPase_YchF/OLA1"/>
</dbReference>
<dbReference type="Pfam" id="PF01926">
    <property type="entry name" value="MMR_HSR1"/>
    <property type="match status" value="1"/>
</dbReference>
<dbReference type="InterPro" id="IPR041706">
    <property type="entry name" value="YchF_N"/>
</dbReference>
<dbReference type="GO" id="GO:0005737">
    <property type="term" value="C:cytoplasm"/>
    <property type="evidence" value="ECO:0007669"/>
    <property type="project" value="TreeGrafter"/>
</dbReference>
<evidence type="ECO:0000256" key="3">
    <source>
        <dbReference type="ARBA" id="ARBA00022741"/>
    </source>
</evidence>
<evidence type="ECO:0008006" key="8">
    <source>
        <dbReference type="Google" id="ProtNLM"/>
    </source>
</evidence>
<evidence type="ECO:0000256" key="4">
    <source>
        <dbReference type="ARBA" id="ARBA00022840"/>
    </source>
</evidence>
<evidence type="ECO:0000259" key="5">
    <source>
        <dbReference type="PROSITE" id="PS51710"/>
    </source>
</evidence>
<dbReference type="PIRSF" id="PIRSF006641">
    <property type="entry name" value="CHP00092"/>
    <property type="match status" value="1"/>
</dbReference>
<name>A0A381ZHA3_9ZZZZ</name>
<dbReference type="FunFam" id="3.10.20.30:FF:000001">
    <property type="entry name" value="Ribosome-binding ATPase YchF"/>
    <property type="match status" value="1"/>
</dbReference>
<feature type="domain" description="TGS" evidence="6">
    <location>
        <begin position="277"/>
        <end position="360"/>
    </location>
</feature>
<proteinExistence type="inferred from homology"/>